<evidence type="ECO:0000256" key="3">
    <source>
        <dbReference type="ARBA" id="ARBA00022763"/>
    </source>
</evidence>
<sequence length="1255" mass="146080">MIPLKPEKSNFTDGQWQAIYDTGTNILVSASAGSGKTTVLVERVIEKVKAGVNIDELLIVTYTEAAAKEMKARIERSLKEAIQKEKDLAVKKRYVHQLTLLPTATISTLHAFCLQVIRRYYYFIHLDPVFRLLTDETEMLLLKEDVWGELREKLYGEEDELFYQLTENFSNDRSDEGFTQLVLSLYEFARANPNPTAWLQSLKETYQVENGIEESSLYQKVLKPDILMKLNLAKKNVNEMERLVEGEEELQKTAQIVLNEAQYVRQLSEMMEKDQLEDSYHYLQAMEFVRFAGAKRSAEEAIKEVAQTIKQKRDENKHLLTEMRKGLFALSPQIMIDLMSRSAELVQKMSEVVQQFDQEYRARKREKGVLDFNDLEHYTLEILAHFDQETKEWQANEASNHYREKFAEVLIDEYQDINRLQESILFWLRKPTENQGNLFMVGDIKQSIYSFRLADPTLFLEKYVAYEKEKDGRRIILAENFRSRKEVLDFTNLVFMQLMNSPLGQMEYDADAQLVLGYQEFPEDSCHQTELLIYESGNDATEEIEEMDEQFVIDDRTEGELMMVGQKISELIESKFPVYDKKEKKNRPIRYEDIVLLTPTKKNNLVLLDVLQQFGIPLKVNDTQNYFQATEIRIMMALLSIIDNPYQDIPLVSVLRSPIVGLGENELAIIRVQDKANSFYEALLAYHQQTNLKKDIIGLRQKVEQFLSQLQRWRTLARNRELMTLIWTIYEETGFLDYVGGLPSGLQRQANLHALYERAKNYEETSYKGLFQFVRFIEKMQEKDKDLAEPNLSGEEDAVRVMTIHASKGLEFPVVFVLDMTRRFNLSDIRRRYLFDEQLGAGIHYMEPKTRKSFTTLPMIAIKEVKKKRLLSEEMRKLYVALTRSEEKLFLVGSYKDQETAWKEWSSVADEEEVVLSEASRLSSQHLLKWVGMTLIRHPDAKQDEWETANVPVILEHPAHFQINFYQSKDFMEKQTSSSVLGEVKKNQLQSIEIERELKEAYSLLDYQYVNQVATHTTSYQSVSELKRVFEDPDQSELHNLEIRSEKISSDRSYRFVQNELGKPAFLNTSSKVSYAEIGTATHLIMQRISLKKKPLLLEIKNLLAQLVQEKAIVPEIADKIDLEAIEYFFASQLGQALIENEATVQREQPFSMLLQANEIFSNYPKDVRDSILVHGIIDGYFLTDKGYVLYDFKTDYIQNPNDQTELANMIKKYKGQLNLYQKALEESKGKKVCEVWLVLLSAKQAVNLLDETTM</sequence>
<keyword evidence="6 13" id="KW-0269">Exonuclease</keyword>
<dbReference type="GO" id="GO:0033202">
    <property type="term" value="C:DNA helicase complex"/>
    <property type="evidence" value="ECO:0007669"/>
    <property type="project" value="TreeGrafter"/>
</dbReference>
<evidence type="ECO:0000256" key="12">
    <source>
        <dbReference type="ARBA" id="ARBA00048988"/>
    </source>
</evidence>
<dbReference type="PANTHER" id="PTHR11070">
    <property type="entry name" value="UVRD / RECB / PCRA DNA HELICASE FAMILY MEMBER"/>
    <property type="match status" value="1"/>
</dbReference>
<keyword evidence="1 13" id="KW-0540">Nuclease</keyword>
<feature type="domain" description="UvrD-like helicase ATP-binding" evidence="16">
    <location>
        <begin position="9"/>
        <end position="484"/>
    </location>
</feature>
<evidence type="ECO:0000256" key="13">
    <source>
        <dbReference type="HAMAP-Rule" id="MF_01451"/>
    </source>
</evidence>
<evidence type="ECO:0000259" key="17">
    <source>
        <dbReference type="PROSITE" id="PS51217"/>
    </source>
</evidence>
<name>A0A430AIZ6_9ENTE</name>
<proteinExistence type="inferred from homology"/>
<comment type="cofactor">
    <cofactor evidence="13">
        <name>Mg(2+)</name>
        <dbReference type="ChEBI" id="CHEBI:18420"/>
    </cofactor>
</comment>
<evidence type="ECO:0000256" key="11">
    <source>
        <dbReference type="ARBA" id="ARBA00034617"/>
    </source>
</evidence>
<dbReference type="Pfam" id="PF00580">
    <property type="entry name" value="UvrD-helicase"/>
    <property type="match status" value="1"/>
</dbReference>
<dbReference type="EC" id="3.1.-.-" evidence="13"/>
<feature type="binding site" evidence="14">
    <location>
        <begin position="30"/>
        <end position="37"/>
    </location>
    <ligand>
        <name>ATP</name>
        <dbReference type="ChEBI" id="CHEBI:30616"/>
    </ligand>
</feature>
<dbReference type="PROSITE" id="PS51198">
    <property type="entry name" value="UVRD_HELICASE_ATP_BIND"/>
    <property type="match status" value="1"/>
</dbReference>
<evidence type="ECO:0000256" key="5">
    <source>
        <dbReference type="ARBA" id="ARBA00022806"/>
    </source>
</evidence>
<dbReference type="HAMAP" id="MF_01451">
    <property type="entry name" value="AddA"/>
    <property type="match status" value="1"/>
</dbReference>
<feature type="domain" description="UvrD-like helicase C-terminal" evidence="17">
    <location>
        <begin position="511"/>
        <end position="809"/>
    </location>
</feature>
<feature type="coiled-coil region" evidence="15">
    <location>
        <begin position="295"/>
        <end position="322"/>
    </location>
</feature>
<dbReference type="EMBL" id="NGJZ01000001">
    <property type="protein sequence ID" value="RSU08086.1"/>
    <property type="molecule type" value="Genomic_DNA"/>
</dbReference>
<organism evidence="18 19">
    <name type="scientific">Vagococcus entomophilus</name>
    <dbReference type="NCBI Taxonomy" id="1160095"/>
    <lineage>
        <taxon>Bacteria</taxon>
        <taxon>Bacillati</taxon>
        <taxon>Bacillota</taxon>
        <taxon>Bacilli</taxon>
        <taxon>Lactobacillales</taxon>
        <taxon>Enterococcaceae</taxon>
        <taxon>Vagococcus</taxon>
    </lineage>
</organism>
<comment type="caution">
    <text evidence="18">The sequence shown here is derived from an EMBL/GenBank/DDBJ whole genome shotgun (WGS) entry which is preliminary data.</text>
</comment>
<keyword evidence="15" id="KW-0175">Coiled coil</keyword>
<keyword evidence="5 13" id="KW-0347">Helicase</keyword>
<keyword evidence="8 13" id="KW-0238">DNA-binding</keyword>
<dbReference type="Gene3D" id="3.40.50.300">
    <property type="entry name" value="P-loop containing nucleotide triphosphate hydrolases"/>
    <property type="match status" value="4"/>
</dbReference>
<evidence type="ECO:0000256" key="2">
    <source>
        <dbReference type="ARBA" id="ARBA00022741"/>
    </source>
</evidence>
<keyword evidence="2 13" id="KW-0547">Nucleotide-binding</keyword>
<dbReference type="GO" id="GO:0043138">
    <property type="term" value="F:3'-5' DNA helicase activity"/>
    <property type="evidence" value="ECO:0007669"/>
    <property type="project" value="UniProtKB-UniRule"/>
</dbReference>
<dbReference type="GO" id="GO:0005829">
    <property type="term" value="C:cytosol"/>
    <property type="evidence" value="ECO:0007669"/>
    <property type="project" value="TreeGrafter"/>
</dbReference>
<evidence type="ECO:0000256" key="7">
    <source>
        <dbReference type="ARBA" id="ARBA00022840"/>
    </source>
</evidence>
<dbReference type="EC" id="5.6.2.4" evidence="13"/>
<dbReference type="InterPro" id="IPR011335">
    <property type="entry name" value="Restrct_endonuc-II-like"/>
</dbReference>
<comment type="catalytic activity">
    <reaction evidence="11 13">
        <text>Couples ATP hydrolysis with the unwinding of duplex DNA by translocating in the 3'-5' direction.</text>
        <dbReference type="EC" id="5.6.2.4"/>
    </reaction>
</comment>
<dbReference type="InterPro" id="IPR014016">
    <property type="entry name" value="UvrD-like_ATP-bd"/>
</dbReference>
<accession>A0A430AIZ6</accession>
<dbReference type="InterPro" id="IPR000212">
    <property type="entry name" value="DNA_helicase_UvrD/REP"/>
</dbReference>
<dbReference type="InterPro" id="IPR011604">
    <property type="entry name" value="PDDEXK-like_dom_sf"/>
</dbReference>
<protein>
    <recommendedName>
        <fullName evidence="13">ATP-dependent helicase/nuclease subunit A</fullName>
        <ecNumber evidence="13">3.1.-.-</ecNumber>
        <ecNumber evidence="13">5.6.2.4</ecNumber>
    </recommendedName>
    <alternativeName>
        <fullName evidence="13">ATP-dependent helicase/nuclease AddA</fullName>
    </alternativeName>
    <alternativeName>
        <fullName evidence="13">DNA 3'-5' helicase AddA</fullName>
    </alternativeName>
</protein>
<dbReference type="PROSITE" id="PS51217">
    <property type="entry name" value="UVRD_HELICASE_CTER"/>
    <property type="match status" value="1"/>
</dbReference>
<keyword evidence="4 13" id="KW-0378">Hydrolase</keyword>
<keyword evidence="9 13" id="KW-0234">DNA repair</keyword>
<dbReference type="NCBIfam" id="TIGR02785">
    <property type="entry name" value="addA_Gpos"/>
    <property type="match status" value="1"/>
</dbReference>
<keyword evidence="19" id="KW-1185">Reference proteome</keyword>
<dbReference type="Pfam" id="PF13361">
    <property type="entry name" value="UvrD_C"/>
    <property type="match status" value="1"/>
</dbReference>
<dbReference type="GO" id="GO:0005524">
    <property type="term" value="F:ATP binding"/>
    <property type="evidence" value="ECO:0007669"/>
    <property type="project" value="UniProtKB-UniRule"/>
</dbReference>
<reference evidence="18 19" key="1">
    <citation type="submission" date="2017-05" db="EMBL/GenBank/DDBJ databases">
        <title>Vagococcus spp. assemblies.</title>
        <authorList>
            <person name="Gulvik C.A."/>
        </authorList>
    </citation>
    <scope>NUCLEOTIDE SEQUENCE [LARGE SCALE GENOMIC DNA]</scope>
    <source>
        <strain evidence="18 19">DSM 24756</strain>
    </source>
</reference>
<dbReference type="SUPFAM" id="SSF52980">
    <property type="entry name" value="Restriction endonuclease-like"/>
    <property type="match status" value="1"/>
</dbReference>
<evidence type="ECO:0000256" key="9">
    <source>
        <dbReference type="ARBA" id="ARBA00023204"/>
    </source>
</evidence>
<keyword evidence="3 13" id="KW-0227">DNA damage</keyword>
<keyword evidence="7 13" id="KW-0067">ATP-binding</keyword>
<evidence type="ECO:0000256" key="4">
    <source>
        <dbReference type="ARBA" id="ARBA00022801"/>
    </source>
</evidence>
<dbReference type="InterPro" id="IPR014017">
    <property type="entry name" value="DNA_helicase_UvrD-like_C"/>
</dbReference>
<comment type="subunit">
    <text evidence="13">Heterodimer of AddA and AddB/RexB.</text>
</comment>
<evidence type="ECO:0000313" key="18">
    <source>
        <dbReference type="EMBL" id="RSU08086.1"/>
    </source>
</evidence>
<dbReference type="RefSeq" id="WP_126822337.1">
    <property type="nucleotide sequence ID" value="NZ_JBHLWU010000001.1"/>
</dbReference>
<gene>
    <name evidence="13" type="primary">addA</name>
    <name evidence="18" type="ORF">CBF30_02245</name>
</gene>
<evidence type="ECO:0000256" key="8">
    <source>
        <dbReference type="ARBA" id="ARBA00023125"/>
    </source>
</evidence>
<dbReference type="SUPFAM" id="SSF52540">
    <property type="entry name" value="P-loop containing nucleoside triphosphate hydrolases"/>
    <property type="match status" value="1"/>
</dbReference>
<dbReference type="InterPro" id="IPR014152">
    <property type="entry name" value="AddA"/>
</dbReference>
<evidence type="ECO:0000256" key="6">
    <source>
        <dbReference type="ARBA" id="ARBA00022839"/>
    </source>
</evidence>
<dbReference type="Proteomes" id="UP000288669">
    <property type="component" value="Unassembled WGS sequence"/>
</dbReference>
<dbReference type="Gene3D" id="3.90.320.10">
    <property type="match status" value="1"/>
</dbReference>
<evidence type="ECO:0000259" key="16">
    <source>
        <dbReference type="PROSITE" id="PS51198"/>
    </source>
</evidence>
<comment type="catalytic activity">
    <reaction evidence="12 13">
        <text>ATP + H2O = ADP + phosphate + H(+)</text>
        <dbReference type="Rhea" id="RHEA:13065"/>
        <dbReference type="ChEBI" id="CHEBI:15377"/>
        <dbReference type="ChEBI" id="CHEBI:15378"/>
        <dbReference type="ChEBI" id="CHEBI:30616"/>
        <dbReference type="ChEBI" id="CHEBI:43474"/>
        <dbReference type="ChEBI" id="CHEBI:456216"/>
        <dbReference type="EC" id="5.6.2.4"/>
    </reaction>
</comment>
<dbReference type="GO" id="GO:0016887">
    <property type="term" value="F:ATP hydrolysis activity"/>
    <property type="evidence" value="ECO:0007669"/>
    <property type="project" value="RHEA"/>
</dbReference>
<dbReference type="AlphaFoldDB" id="A0A430AIZ6"/>
<dbReference type="GO" id="GO:0003690">
    <property type="term" value="F:double-stranded DNA binding"/>
    <property type="evidence" value="ECO:0007669"/>
    <property type="project" value="UniProtKB-UniRule"/>
</dbReference>
<dbReference type="PANTHER" id="PTHR11070:SF48">
    <property type="entry name" value="ATP-DEPENDENT HELICASE_NUCLEASE SUBUNIT A"/>
    <property type="match status" value="1"/>
</dbReference>
<evidence type="ECO:0000256" key="1">
    <source>
        <dbReference type="ARBA" id="ARBA00022722"/>
    </source>
</evidence>
<evidence type="ECO:0000313" key="19">
    <source>
        <dbReference type="Proteomes" id="UP000288669"/>
    </source>
</evidence>
<comment type="function">
    <text evidence="13">The heterodimer acts as both an ATP-dependent DNA helicase and an ATP-dependent, dual-direction single-stranded exonuclease. Recognizes the chi site generating a DNA molecule suitable for the initiation of homologous recombination. The AddA nuclease domain is required for chi fragment generation; this subunit has the helicase and 3' -&gt; 5' nuclease activities.</text>
</comment>
<evidence type="ECO:0000256" key="14">
    <source>
        <dbReference type="PROSITE-ProRule" id="PRU00560"/>
    </source>
</evidence>
<keyword evidence="10 13" id="KW-0413">Isomerase</keyword>
<evidence type="ECO:0000256" key="10">
    <source>
        <dbReference type="ARBA" id="ARBA00023235"/>
    </source>
</evidence>
<dbReference type="InterPro" id="IPR027417">
    <property type="entry name" value="P-loop_NTPase"/>
</dbReference>
<dbReference type="GO" id="GO:0000724">
    <property type="term" value="P:double-strand break repair via homologous recombination"/>
    <property type="evidence" value="ECO:0007669"/>
    <property type="project" value="UniProtKB-UniRule"/>
</dbReference>
<evidence type="ECO:0000256" key="15">
    <source>
        <dbReference type="SAM" id="Coils"/>
    </source>
</evidence>
<dbReference type="GO" id="GO:0008408">
    <property type="term" value="F:3'-5' exonuclease activity"/>
    <property type="evidence" value="ECO:0007669"/>
    <property type="project" value="UniProtKB-UniRule"/>
</dbReference>
<dbReference type="OrthoDB" id="9810135at2"/>
<comment type="similarity">
    <text evidence="13">Belongs to the helicase family. AddA subfamily.</text>
</comment>